<reference evidence="2" key="1">
    <citation type="journal article" date="2020" name="J. Eukaryot. Microbiol.">
        <title>De novo Sequencing, Assembly and Annotation of the Transcriptome for the Free-Living Testate Amoeba Arcella intermedia.</title>
        <authorList>
            <person name="Ribeiro G.M."/>
            <person name="Porfirio-Sousa A.L."/>
            <person name="Maurer-Alcala X.X."/>
            <person name="Katz L.A."/>
            <person name="Lahr D.J.G."/>
        </authorList>
    </citation>
    <scope>NUCLEOTIDE SEQUENCE</scope>
</reference>
<feature type="signal peptide" evidence="1">
    <location>
        <begin position="1"/>
        <end position="22"/>
    </location>
</feature>
<dbReference type="EMBL" id="GIBP01011126">
    <property type="protein sequence ID" value="NDV40095.1"/>
    <property type="molecule type" value="Transcribed_RNA"/>
</dbReference>
<feature type="chain" id="PRO_5025622235" description="Secreted protein" evidence="1">
    <location>
        <begin position="23"/>
        <end position="92"/>
    </location>
</feature>
<evidence type="ECO:0000313" key="2">
    <source>
        <dbReference type="EMBL" id="NDV40095.1"/>
    </source>
</evidence>
<keyword evidence="1" id="KW-0732">Signal</keyword>
<evidence type="ECO:0000256" key="1">
    <source>
        <dbReference type="SAM" id="SignalP"/>
    </source>
</evidence>
<accession>A0A6B2LT09</accession>
<name>A0A6B2LT09_9EUKA</name>
<dbReference type="AlphaFoldDB" id="A0A6B2LT09"/>
<proteinExistence type="predicted"/>
<protein>
    <recommendedName>
        <fullName evidence="3">Secreted protein</fullName>
    </recommendedName>
</protein>
<organism evidence="2">
    <name type="scientific">Arcella intermedia</name>
    <dbReference type="NCBI Taxonomy" id="1963864"/>
    <lineage>
        <taxon>Eukaryota</taxon>
        <taxon>Amoebozoa</taxon>
        <taxon>Tubulinea</taxon>
        <taxon>Elardia</taxon>
        <taxon>Arcellinida</taxon>
        <taxon>Sphaerothecina</taxon>
        <taxon>Arcellidae</taxon>
        <taxon>Arcella</taxon>
    </lineage>
</organism>
<evidence type="ECO:0008006" key="3">
    <source>
        <dbReference type="Google" id="ProtNLM"/>
    </source>
</evidence>
<sequence>MKLSLMVLWMIFSVSISIEAVASSITSILELCNRERAIHNNCLWPSEKFLPPSVMTVSIPDGRSWITFSIFTFFKAAHISSAPKDSQGSRLE</sequence>